<organism evidence="2 3">
    <name type="scientific">Trichocladium antarcticum</name>
    <dbReference type="NCBI Taxonomy" id="1450529"/>
    <lineage>
        <taxon>Eukaryota</taxon>
        <taxon>Fungi</taxon>
        <taxon>Dikarya</taxon>
        <taxon>Ascomycota</taxon>
        <taxon>Pezizomycotina</taxon>
        <taxon>Sordariomycetes</taxon>
        <taxon>Sordariomycetidae</taxon>
        <taxon>Sordariales</taxon>
        <taxon>Chaetomiaceae</taxon>
        <taxon>Trichocladium</taxon>
    </lineage>
</organism>
<sequence length="354" mass="37664">MLTTITVGRALAKRFVEEQPQGPNLDLPPVTVWLFLIDMVLFIPLLMVVGYTFGHLYPTLAAVEDPLPDYEALSMNDDGTPKADNDPVVHTAQPGKPVTGSVRAINRLVRSHGPGWAANFRGITYAAVVGVVIGAATLFLAVPLFVPMRIAHLIALLALAPLSTAWTHVVITPRSAESFFRRIPALKKTYTATWLPTVAFWAAVHLATGLAQLLANTLGLKLVDRTAPASRGEVCQGLAVLLFILALQALLVIPAHTALTRVQASLLPADRDAIVPFDRSFGGRVEPEVVTGKGFATLGAALATVSRASWCRIYLLRVKLFGAAVLAYLAMGAVVAVQVLMVSLVVGSKGGGKE</sequence>
<feature type="transmembrane region" description="Helical" evidence="1">
    <location>
        <begin position="150"/>
        <end position="171"/>
    </location>
</feature>
<gene>
    <name evidence="2" type="ORF">BT67DRAFT_309260</name>
</gene>
<feature type="transmembrane region" description="Helical" evidence="1">
    <location>
        <begin position="234"/>
        <end position="253"/>
    </location>
</feature>
<name>A0AAN6ZDS6_9PEZI</name>
<evidence type="ECO:0000256" key="1">
    <source>
        <dbReference type="SAM" id="Phobius"/>
    </source>
</evidence>
<evidence type="ECO:0008006" key="4">
    <source>
        <dbReference type="Google" id="ProtNLM"/>
    </source>
</evidence>
<proteinExistence type="predicted"/>
<dbReference type="EMBL" id="MU853409">
    <property type="protein sequence ID" value="KAK4134138.1"/>
    <property type="molecule type" value="Genomic_DNA"/>
</dbReference>
<evidence type="ECO:0000313" key="2">
    <source>
        <dbReference type="EMBL" id="KAK4134138.1"/>
    </source>
</evidence>
<evidence type="ECO:0000313" key="3">
    <source>
        <dbReference type="Proteomes" id="UP001304895"/>
    </source>
</evidence>
<feature type="transmembrane region" description="Helical" evidence="1">
    <location>
        <begin position="192"/>
        <end position="214"/>
    </location>
</feature>
<feature type="transmembrane region" description="Helical" evidence="1">
    <location>
        <begin position="320"/>
        <end position="346"/>
    </location>
</feature>
<dbReference type="AlphaFoldDB" id="A0AAN6ZDS6"/>
<feature type="transmembrane region" description="Helical" evidence="1">
    <location>
        <begin position="123"/>
        <end position="144"/>
    </location>
</feature>
<keyword evidence="1" id="KW-0812">Transmembrane</keyword>
<accession>A0AAN6ZDS6</accession>
<keyword evidence="3" id="KW-1185">Reference proteome</keyword>
<keyword evidence="1" id="KW-0472">Membrane</keyword>
<feature type="transmembrane region" description="Helical" evidence="1">
    <location>
        <begin position="32"/>
        <end position="53"/>
    </location>
</feature>
<reference evidence="2" key="1">
    <citation type="journal article" date="2023" name="Mol. Phylogenet. Evol.">
        <title>Genome-scale phylogeny and comparative genomics of the fungal order Sordariales.</title>
        <authorList>
            <person name="Hensen N."/>
            <person name="Bonometti L."/>
            <person name="Westerberg I."/>
            <person name="Brannstrom I.O."/>
            <person name="Guillou S."/>
            <person name="Cros-Aarteil S."/>
            <person name="Calhoun S."/>
            <person name="Haridas S."/>
            <person name="Kuo A."/>
            <person name="Mondo S."/>
            <person name="Pangilinan J."/>
            <person name="Riley R."/>
            <person name="LaButti K."/>
            <person name="Andreopoulos B."/>
            <person name="Lipzen A."/>
            <person name="Chen C."/>
            <person name="Yan M."/>
            <person name="Daum C."/>
            <person name="Ng V."/>
            <person name="Clum A."/>
            <person name="Steindorff A."/>
            <person name="Ohm R.A."/>
            <person name="Martin F."/>
            <person name="Silar P."/>
            <person name="Natvig D.O."/>
            <person name="Lalanne C."/>
            <person name="Gautier V."/>
            <person name="Ament-Velasquez S.L."/>
            <person name="Kruys A."/>
            <person name="Hutchinson M.I."/>
            <person name="Powell A.J."/>
            <person name="Barry K."/>
            <person name="Miller A.N."/>
            <person name="Grigoriev I.V."/>
            <person name="Debuchy R."/>
            <person name="Gladieux P."/>
            <person name="Hiltunen Thoren M."/>
            <person name="Johannesson H."/>
        </authorList>
    </citation>
    <scope>NUCLEOTIDE SEQUENCE</scope>
    <source>
        <strain evidence="2">CBS 123565</strain>
    </source>
</reference>
<protein>
    <recommendedName>
        <fullName evidence="4">Ubiquitin carrier protein</fullName>
    </recommendedName>
</protein>
<dbReference type="Proteomes" id="UP001304895">
    <property type="component" value="Unassembled WGS sequence"/>
</dbReference>
<keyword evidence="1" id="KW-1133">Transmembrane helix</keyword>
<reference evidence="2" key="2">
    <citation type="submission" date="2023-05" db="EMBL/GenBank/DDBJ databases">
        <authorList>
            <consortium name="Lawrence Berkeley National Laboratory"/>
            <person name="Steindorff A."/>
            <person name="Hensen N."/>
            <person name="Bonometti L."/>
            <person name="Westerberg I."/>
            <person name="Brannstrom I.O."/>
            <person name="Guillou S."/>
            <person name="Cros-Aarteil S."/>
            <person name="Calhoun S."/>
            <person name="Haridas S."/>
            <person name="Kuo A."/>
            <person name="Mondo S."/>
            <person name="Pangilinan J."/>
            <person name="Riley R."/>
            <person name="Labutti K."/>
            <person name="Andreopoulos B."/>
            <person name="Lipzen A."/>
            <person name="Chen C."/>
            <person name="Yanf M."/>
            <person name="Daum C."/>
            <person name="Ng V."/>
            <person name="Clum A."/>
            <person name="Ohm R."/>
            <person name="Martin F."/>
            <person name="Silar P."/>
            <person name="Natvig D."/>
            <person name="Lalanne C."/>
            <person name="Gautier V."/>
            <person name="Ament-Velasquez S.L."/>
            <person name="Kruys A."/>
            <person name="Hutchinson M.I."/>
            <person name="Powell A.J."/>
            <person name="Barry K."/>
            <person name="Miller A.N."/>
            <person name="Grigoriev I.V."/>
            <person name="Debuchy R."/>
            <person name="Gladieux P."/>
            <person name="Thoren M.H."/>
            <person name="Johannesson H."/>
        </authorList>
    </citation>
    <scope>NUCLEOTIDE SEQUENCE</scope>
    <source>
        <strain evidence="2">CBS 123565</strain>
    </source>
</reference>
<comment type="caution">
    <text evidence="2">The sequence shown here is derived from an EMBL/GenBank/DDBJ whole genome shotgun (WGS) entry which is preliminary data.</text>
</comment>